<proteinExistence type="predicted"/>
<sequence length="222" mass="24999">MDSWSSVLWRARTMFTDVETVHYCAVLALCCSCFHCRTVEGLGSLLGFVHEAHPPLLPSKFELEAAVVRVRTVCVVMLVVSIANNDIFLNLPGLRIRGWRSKGRILGGFRVSHSWVVTTSISKFIGEDYTDSLQRVRRHRPPSRRVMVTRGCIPLLRHSVVFISVESHDAGVEEQEDTKMISVRVKLLEADGESAVNSLERDLQRSQDVGFENGREDSAIYI</sequence>
<accession>A0A843V431</accession>
<dbReference type="EMBL" id="NMUH01001057">
    <property type="protein sequence ID" value="MQL88444.1"/>
    <property type="molecule type" value="Genomic_DNA"/>
</dbReference>
<evidence type="ECO:0000313" key="1">
    <source>
        <dbReference type="EMBL" id="MQL88444.1"/>
    </source>
</evidence>
<dbReference type="AlphaFoldDB" id="A0A843V431"/>
<comment type="caution">
    <text evidence="1">The sequence shown here is derived from an EMBL/GenBank/DDBJ whole genome shotgun (WGS) entry which is preliminary data.</text>
</comment>
<organism evidence="1 2">
    <name type="scientific">Colocasia esculenta</name>
    <name type="common">Wild taro</name>
    <name type="synonym">Arum esculentum</name>
    <dbReference type="NCBI Taxonomy" id="4460"/>
    <lineage>
        <taxon>Eukaryota</taxon>
        <taxon>Viridiplantae</taxon>
        <taxon>Streptophyta</taxon>
        <taxon>Embryophyta</taxon>
        <taxon>Tracheophyta</taxon>
        <taxon>Spermatophyta</taxon>
        <taxon>Magnoliopsida</taxon>
        <taxon>Liliopsida</taxon>
        <taxon>Araceae</taxon>
        <taxon>Aroideae</taxon>
        <taxon>Colocasieae</taxon>
        <taxon>Colocasia</taxon>
    </lineage>
</organism>
<evidence type="ECO:0000313" key="2">
    <source>
        <dbReference type="Proteomes" id="UP000652761"/>
    </source>
</evidence>
<gene>
    <name evidence="1" type="ORF">Taro_021004</name>
</gene>
<protein>
    <submittedName>
        <fullName evidence="1">Uncharacterized protein</fullName>
    </submittedName>
</protein>
<dbReference type="Proteomes" id="UP000652761">
    <property type="component" value="Unassembled WGS sequence"/>
</dbReference>
<keyword evidence="2" id="KW-1185">Reference proteome</keyword>
<name>A0A843V431_COLES</name>
<reference evidence="1" key="1">
    <citation type="submission" date="2017-07" db="EMBL/GenBank/DDBJ databases">
        <title>Taro Niue Genome Assembly and Annotation.</title>
        <authorList>
            <person name="Atibalentja N."/>
            <person name="Keating K."/>
            <person name="Fields C.J."/>
        </authorList>
    </citation>
    <scope>NUCLEOTIDE SEQUENCE</scope>
    <source>
        <strain evidence="1">Niue_2</strain>
        <tissue evidence="1">Leaf</tissue>
    </source>
</reference>